<evidence type="ECO:0000313" key="4">
    <source>
        <dbReference type="Proteomes" id="UP000245678"/>
    </source>
</evidence>
<name>A0A316HI62_9SPHI</name>
<protein>
    <recommendedName>
        <fullName evidence="2">LiaF transmembrane domain-containing protein</fullName>
    </recommendedName>
</protein>
<dbReference type="Pfam" id="PF22570">
    <property type="entry name" value="LiaF-TM"/>
    <property type="match status" value="1"/>
</dbReference>
<sequence length="136" mass="15469">MNNDIATPQVNNKNGKVMLGVILLAAGALLLVDQLDAFLIPDWLFSWPMWFIAWGAIMGAKHNFRKPSWIFMILIGIIFLINDNVHNADNITWPIGLIVLGAWIALRPAKQADRDFWEKNEKAKQHFGFEEPKTEA</sequence>
<evidence type="ECO:0000256" key="1">
    <source>
        <dbReference type="SAM" id="Phobius"/>
    </source>
</evidence>
<feature type="transmembrane region" description="Helical" evidence="1">
    <location>
        <begin position="15"/>
        <end position="32"/>
    </location>
</feature>
<keyword evidence="1" id="KW-1133">Transmembrane helix</keyword>
<keyword evidence="1" id="KW-0812">Transmembrane</keyword>
<keyword evidence="1" id="KW-0472">Membrane</keyword>
<reference evidence="3 4" key="1">
    <citation type="submission" date="2018-05" db="EMBL/GenBank/DDBJ databases">
        <title>Genomic Encyclopedia of Archaeal and Bacterial Type Strains, Phase II (KMG-II): from individual species to whole genera.</title>
        <authorList>
            <person name="Goeker M."/>
        </authorList>
    </citation>
    <scope>NUCLEOTIDE SEQUENCE [LARGE SCALE GENOMIC DNA]</scope>
    <source>
        <strain evidence="3 4">DSM 19975</strain>
    </source>
</reference>
<feature type="domain" description="LiaF transmembrane" evidence="2">
    <location>
        <begin position="19"/>
        <end position="111"/>
    </location>
</feature>
<keyword evidence="4" id="KW-1185">Reference proteome</keyword>
<proteinExistence type="predicted"/>
<dbReference type="InterPro" id="IPR054331">
    <property type="entry name" value="LiaF_TM"/>
</dbReference>
<organism evidence="3 4">
    <name type="scientific">Mucilaginibacter oryzae</name>
    <dbReference type="NCBI Taxonomy" id="468058"/>
    <lineage>
        <taxon>Bacteria</taxon>
        <taxon>Pseudomonadati</taxon>
        <taxon>Bacteroidota</taxon>
        <taxon>Sphingobacteriia</taxon>
        <taxon>Sphingobacteriales</taxon>
        <taxon>Sphingobacteriaceae</taxon>
        <taxon>Mucilaginibacter</taxon>
    </lineage>
</organism>
<feature type="transmembrane region" description="Helical" evidence="1">
    <location>
        <begin position="91"/>
        <end position="109"/>
    </location>
</feature>
<dbReference type="Proteomes" id="UP000245678">
    <property type="component" value="Unassembled WGS sequence"/>
</dbReference>
<evidence type="ECO:0000313" key="3">
    <source>
        <dbReference type="EMBL" id="PWK80318.1"/>
    </source>
</evidence>
<dbReference type="AlphaFoldDB" id="A0A316HI62"/>
<accession>A0A316HI62</accession>
<dbReference type="RefSeq" id="WP_109606550.1">
    <property type="nucleotide sequence ID" value="NZ_QGHA01000001.1"/>
</dbReference>
<feature type="transmembrane region" description="Helical" evidence="1">
    <location>
        <begin position="69"/>
        <end position="85"/>
    </location>
</feature>
<evidence type="ECO:0000259" key="2">
    <source>
        <dbReference type="Pfam" id="PF22570"/>
    </source>
</evidence>
<feature type="transmembrane region" description="Helical" evidence="1">
    <location>
        <begin position="38"/>
        <end position="57"/>
    </location>
</feature>
<dbReference type="EMBL" id="QGHA01000001">
    <property type="protein sequence ID" value="PWK80318.1"/>
    <property type="molecule type" value="Genomic_DNA"/>
</dbReference>
<gene>
    <name evidence="3" type="ORF">LX99_00783</name>
</gene>
<comment type="caution">
    <text evidence="3">The sequence shown here is derived from an EMBL/GenBank/DDBJ whole genome shotgun (WGS) entry which is preliminary data.</text>
</comment>